<reference evidence="2" key="1">
    <citation type="submission" date="2023-06" db="EMBL/GenBank/DDBJ databases">
        <authorList>
            <person name="Jiang Y."/>
            <person name="Liu Q."/>
        </authorList>
    </citation>
    <scope>NUCLEOTIDE SEQUENCE</scope>
    <source>
        <strain evidence="2">CGMCC 1.12090</strain>
    </source>
</reference>
<dbReference type="EMBL" id="JAUKVY010000003">
    <property type="protein sequence ID" value="MDO1531911.1"/>
    <property type="molecule type" value="Genomic_DNA"/>
</dbReference>
<dbReference type="Proteomes" id="UP001169027">
    <property type="component" value="Unassembled WGS sequence"/>
</dbReference>
<feature type="region of interest" description="Disordered" evidence="1">
    <location>
        <begin position="1"/>
        <end position="20"/>
    </location>
</feature>
<feature type="compositionally biased region" description="Basic and acidic residues" evidence="1">
    <location>
        <begin position="1"/>
        <end position="15"/>
    </location>
</feature>
<accession>A0ABT8RZ16</accession>
<dbReference type="RefSeq" id="WP_301805563.1">
    <property type="nucleotide sequence ID" value="NZ_JAUJZH010000003.1"/>
</dbReference>
<evidence type="ECO:0000256" key="1">
    <source>
        <dbReference type="SAM" id="MobiDB-lite"/>
    </source>
</evidence>
<comment type="caution">
    <text evidence="2">The sequence shown here is derived from an EMBL/GenBank/DDBJ whole genome shotgun (WGS) entry which is preliminary data.</text>
</comment>
<name>A0ABT8RZ16_9BURK</name>
<sequence>MTRLLQDETQTHDSKGPWFASRADARRVAREAAAEITDAQIRDQDSLFGCPEEPRK</sequence>
<proteinExistence type="predicted"/>
<evidence type="ECO:0000313" key="3">
    <source>
        <dbReference type="Proteomes" id="UP001169027"/>
    </source>
</evidence>
<evidence type="ECO:0008006" key="4">
    <source>
        <dbReference type="Google" id="ProtNLM"/>
    </source>
</evidence>
<organism evidence="2 3">
    <name type="scientific">Variovorax ginsengisoli</name>
    <dbReference type="NCBI Taxonomy" id="363844"/>
    <lineage>
        <taxon>Bacteria</taxon>
        <taxon>Pseudomonadati</taxon>
        <taxon>Pseudomonadota</taxon>
        <taxon>Betaproteobacteria</taxon>
        <taxon>Burkholderiales</taxon>
        <taxon>Comamonadaceae</taxon>
        <taxon>Variovorax</taxon>
    </lineage>
</organism>
<keyword evidence="3" id="KW-1185">Reference proteome</keyword>
<feature type="region of interest" description="Disordered" evidence="1">
    <location>
        <begin position="36"/>
        <end position="56"/>
    </location>
</feature>
<evidence type="ECO:0000313" key="2">
    <source>
        <dbReference type="EMBL" id="MDO1531911.1"/>
    </source>
</evidence>
<gene>
    <name evidence="2" type="ORF">Q2T77_06400</name>
</gene>
<protein>
    <recommendedName>
        <fullName evidence="4">DUF2188 domain-containing protein</fullName>
    </recommendedName>
</protein>